<dbReference type="Proteomes" id="UP000612362">
    <property type="component" value="Unassembled WGS sequence"/>
</dbReference>
<evidence type="ECO:0000313" key="2">
    <source>
        <dbReference type="Proteomes" id="UP000612362"/>
    </source>
</evidence>
<sequence>MITTASLTRGALYHSSNKNIFASIKEMVTLFALNAKDTSLQRAIIAWFSVHDVVMGAVRVS</sequence>
<comment type="caution">
    <text evidence="1">The sequence shown here is derived from an EMBL/GenBank/DDBJ whole genome shotgun (WGS) entry which is preliminary data.</text>
</comment>
<dbReference type="EMBL" id="BNJF01000002">
    <property type="protein sequence ID" value="GHO47115.1"/>
    <property type="molecule type" value="Genomic_DNA"/>
</dbReference>
<dbReference type="AlphaFoldDB" id="A0A8J3I5H6"/>
<proteinExistence type="predicted"/>
<name>A0A8J3I5H6_9CHLR</name>
<accession>A0A8J3I5H6</accession>
<protein>
    <submittedName>
        <fullName evidence="1">Uncharacterized protein</fullName>
    </submittedName>
</protein>
<organism evidence="1 2">
    <name type="scientific">Ktedonospora formicarum</name>
    <dbReference type="NCBI Taxonomy" id="2778364"/>
    <lineage>
        <taxon>Bacteria</taxon>
        <taxon>Bacillati</taxon>
        <taxon>Chloroflexota</taxon>
        <taxon>Ktedonobacteria</taxon>
        <taxon>Ktedonobacterales</taxon>
        <taxon>Ktedonobacteraceae</taxon>
        <taxon>Ktedonospora</taxon>
    </lineage>
</organism>
<gene>
    <name evidence="1" type="ORF">KSX_52780</name>
</gene>
<keyword evidence="2" id="KW-1185">Reference proteome</keyword>
<evidence type="ECO:0000313" key="1">
    <source>
        <dbReference type="EMBL" id="GHO47115.1"/>
    </source>
</evidence>
<reference evidence="1" key="1">
    <citation type="submission" date="2020-10" db="EMBL/GenBank/DDBJ databases">
        <title>Taxonomic study of unclassified bacteria belonging to the class Ktedonobacteria.</title>
        <authorList>
            <person name="Yabe S."/>
            <person name="Wang C.M."/>
            <person name="Zheng Y."/>
            <person name="Sakai Y."/>
            <person name="Cavaletti L."/>
            <person name="Monciardini P."/>
            <person name="Donadio S."/>
        </authorList>
    </citation>
    <scope>NUCLEOTIDE SEQUENCE</scope>
    <source>
        <strain evidence="1">SOSP1-1</strain>
    </source>
</reference>